<evidence type="ECO:0000313" key="2">
    <source>
        <dbReference type="EMBL" id="MSU06344.1"/>
    </source>
</evidence>
<dbReference type="GO" id="GO:0042802">
    <property type="term" value="F:identical protein binding"/>
    <property type="evidence" value="ECO:0007669"/>
    <property type="project" value="TreeGrafter"/>
</dbReference>
<dbReference type="CDD" id="cd01399">
    <property type="entry name" value="GlcN6P_deaminase"/>
    <property type="match status" value="1"/>
</dbReference>
<dbReference type="InterPro" id="IPR018321">
    <property type="entry name" value="Glucosamine6P_isomerase_CS"/>
</dbReference>
<evidence type="ECO:0000259" key="1">
    <source>
        <dbReference type="Pfam" id="PF01182"/>
    </source>
</evidence>
<dbReference type="GO" id="GO:0005737">
    <property type="term" value="C:cytoplasm"/>
    <property type="evidence" value="ECO:0007669"/>
    <property type="project" value="TreeGrafter"/>
</dbReference>
<organism evidence="2 3">
    <name type="scientific">Bullifex porci</name>
    <dbReference type="NCBI Taxonomy" id="2606638"/>
    <lineage>
        <taxon>Bacteria</taxon>
        <taxon>Pseudomonadati</taxon>
        <taxon>Spirochaetota</taxon>
        <taxon>Spirochaetia</taxon>
        <taxon>Spirochaetales</taxon>
        <taxon>Spirochaetaceae</taxon>
        <taxon>Bullifex</taxon>
    </lineage>
</organism>
<dbReference type="RefSeq" id="WP_154425318.1">
    <property type="nucleotide sequence ID" value="NZ_VUNN01000010.1"/>
</dbReference>
<sequence length="249" mass="28244">MIEKKFDNINLFIFPTREEMGKKAADDAEICINKLLKNKSEINCVFAAAPSQNDFLAELVTRNIEWNRINAFHMDEYVGFNIGHKNSFNYFLSNAIFSKVPFKSVNLIDGSKKDEDKRYASLLKNINIDITFMGIGENGHIAFNDPWVADFKDKKSVKIVKLDETCRMQQVHDGCFATIDDVPKEALTLTIPKLFSSNHIFCIVPTEKKHEATIKTLKGEISETCPASILRLHEDAKMYIDEACAGNLL</sequence>
<dbReference type="AlphaFoldDB" id="A0A7X2PCH0"/>
<dbReference type="PANTHER" id="PTHR11280">
    <property type="entry name" value="GLUCOSAMINE-6-PHOSPHATE ISOMERASE"/>
    <property type="match status" value="1"/>
</dbReference>
<dbReference type="GO" id="GO:0006043">
    <property type="term" value="P:glucosamine catabolic process"/>
    <property type="evidence" value="ECO:0007669"/>
    <property type="project" value="TreeGrafter"/>
</dbReference>
<dbReference type="InterPro" id="IPR004547">
    <property type="entry name" value="Glucosamine6P_isomerase"/>
</dbReference>
<dbReference type="GO" id="GO:0006046">
    <property type="term" value="P:N-acetylglucosamine catabolic process"/>
    <property type="evidence" value="ECO:0007669"/>
    <property type="project" value="TreeGrafter"/>
</dbReference>
<accession>A0A7X2PCH0</accession>
<evidence type="ECO:0000313" key="3">
    <source>
        <dbReference type="Proteomes" id="UP000460549"/>
    </source>
</evidence>
<dbReference type="GO" id="GO:0005975">
    <property type="term" value="P:carbohydrate metabolic process"/>
    <property type="evidence" value="ECO:0007669"/>
    <property type="project" value="InterPro"/>
</dbReference>
<keyword evidence="3" id="KW-1185">Reference proteome</keyword>
<name>A0A7X2PCH0_9SPIO</name>
<proteinExistence type="predicted"/>
<dbReference type="EMBL" id="VUNN01000010">
    <property type="protein sequence ID" value="MSU06344.1"/>
    <property type="molecule type" value="Genomic_DNA"/>
</dbReference>
<dbReference type="Proteomes" id="UP000460549">
    <property type="component" value="Unassembled WGS sequence"/>
</dbReference>
<dbReference type="InterPro" id="IPR037171">
    <property type="entry name" value="NagB/RpiA_transferase-like"/>
</dbReference>
<dbReference type="SUPFAM" id="SSF100950">
    <property type="entry name" value="NagB/RpiA/CoA transferase-like"/>
    <property type="match status" value="1"/>
</dbReference>
<protein>
    <submittedName>
        <fullName evidence="2">Glucosamine-6-phosphate deaminase</fullName>
    </submittedName>
</protein>
<dbReference type="PANTHER" id="PTHR11280:SF6">
    <property type="entry name" value="GLUCOSAMINE-6-PHOSPHATE ISOMERASE NAGB"/>
    <property type="match status" value="1"/>
</dbReference>
<reference evidence="2 3" key="1">
    <citation type="submission" date="2019-08" db="EMBL/GenBank/DDBJ databases">
        <title>In-depth cultivation of the pig gut microbiome towards novel bacterial diversity and tailored functional studies.</title>
        <authorList>
            <person name="Wylensek D."/>
            <person name="Hitch T.C.A."/>
            <person name="Clavel T."/>
        </authorList>
    </citation>
    <scope>NUCLEOTIDE SEQUENCE [LARGE SCALE GENOMIC DNA]</scope>
    <source>
        <strain evidence="2 3">NM-380-WT-3C1</strain>
    </source>
</reference>
<dbReference type="Pfam" id="PF01182">
    <property type="entry name" value="Glucosamine_iso"/>
    <property type="match status" value="1"/>
</dbReference>
<dbReference type="InterPro" id="IPR006148">
    <property type="entry name" value="Glc/Gal-6P_isomerase"/>
</dbReference>
<dbReference type="PROSITE" id="PS01161">
    <property type="entry name" value="GLC_GALNAC_ISOMERASE"/>
    <property type="match status" value="1"/>
</dbReference>
<gene>
    <name evidence="2" type="ORF">FYJ80_06065</name>
</gene>
<dbReference type="Gene3D" id="3.40.50.1360">
    <property type="match status" value="1"/>
</dbReference>
<comment type="caution">
    <text evidence="2">The sequence shown here is derived from an EMBL/GenBank/DDBJ whole genome shotgun (WGS) entry which is preliminary data.</text>
</comment>
<dbReference type="GO" id="GO:0019262">
    <property type="term" value="P:N-acetylneuraminate catabolic process"/>
    <property type="evidence" value="ECO:0007669"/>
    <property type="project" value="TreeGrafter"/>
</dbReference>
<feature type="domain" description="Glucosamine/galactosamine-6-phosphate isomerase" evidence="1">
    <location>
        <begin position="16"/>
        <end position="232"/>
    </location>
</feature>
<dbReference type="GO" id="GO:0004342">
    <property type="term" value="F:glucosamine-6-phosphate deaminase activity"/>
    <property type="evidence" value="ECO:0007669"/>
    <property type="project" value="InterPro"/>
</dbReference>